<reference evidence="1 2" key="1">
    <citation type="submission" date="2018-01" db="EMBL/GenBank/DDBJ databases">
        <authorList>
            <person name="Clerissi C."/>
        </authorList>
    </citation>
    <scope>NUCLEOTIDE SEQUENCE [LARGE SCALE GENOMIC DNA]</scope>
    <source>
        <strain evidence="1">Cupriavidus taiwanensis SWF 66322</strain>
        <plasmid evidence="2">cbm2636_mp</plasmid>
    </source>
</reference>
<evidence type="ECO:0000313" key="1">
    <source>
        <dbReference type="EMBL" id="SPD66448.1"/>
    </source>
</evidence>
<geneLocation type="plasmid" evidence="2">
    <name>cbm2636_mp</name>
</geneLocation>
<dbReference type="AlphaFoldDB" id="A0A9Q7UUB3"/>
<evidence type="ECO:0000313" key="2">
    <source>
        <dbReference type="Proteomes" id="UP000254259"/>
    </source>
</evidence>
<protein>
    <submittedName>
        <fullName evidence="1">Uncharacterized protein</fullName>
    </submittedName>
</protein>
<keyword evidence="1" id="KW-0614">Plasmid</keyword>
<gene>
    <name evidence="1" type="ORF">CBM2636_MP10077</name>
</gene>
<name>A0A9Q7UUB3_9BURK</name>
<proteinExistence type="predicted"/>
<sequence>MPGADPDTRCACSDLSHSVSGSIGPRYESFRMWLEAMSEDASVMAALSRHRDAVRSIWFRLFCVKATAAPLRHTGRALITNQADP</sequence>
<organism evidence="1 2">
    <name type="scientific">Cupriavidus taiwanensis</name>
    <dbReference type="NCBI Taxonomy" id="164546"/>
    <lineage>
        <taxon>Bacteria</taxon>
        <taxon>Pseudomonadati</taxon>
        <taxon>Pseudomonadota</taxon>
        <taxon>Betaproteobacteria</taxon>
        <taxon>Burkholderiales</taxon>
        <taxon>Burkholderiaceae</taxon>
        <taxon>Cupriavidus</taxon>
    </lineage>
</organism>
<dbReference type="EMBL" id="LT984814">
    <property type="protein sequence ID" value="SPD66448.1"/>
    <property type="molecule type" value="Genomic_DNA"/>
</dbReference>
<accession>A0A9Q7UUB3</accession>
<dbReference type="Proteomes" id="UP000254259">
    <property type="component" value="Plasmid CBM2636_mp"/>
</dbReference>